<evidence type="ECO:0000256" key="1">
    <source>
        <dbReference type="ARBA" id="ARBA00004442"/>
    </source>
</evidence>
<dbReference type="RefSeq" id="WP_113614219.1">
    <property type="nucleotide sequence ID" value="NZ_QFFJ01000001.1"/>
</dbReference>
<sequence>MKRIHIIACLLCMISILGMSCKKVLELNPRETPSSGVYWQNENDALAGLLGSYSLLRDALTDQNRYYVYGDAPCNTFLITYGSDYDIHQLRDGSFDGVYYGGLDNLQNWTPFYKAIAQANLLIKKIPAIPASAFKVQERKNYFLGEAYYLRAFNYFFISKVWGDVPLVTDAVEDVSEARNYGRETQQKVLEQAIADLEQAKKLLPVTTENTGDRGIRASLATALALEAHIYAWMGNYAKCEENTRDIVNNPGKFNLTFITDSAEYVKMTVGHSTESIFEININYNQNEGSKKGIGERTLYDPFLATRKPVNTDDVPWLVNMETIGKIYNRFGSDTTDLRFKVWYYALDGRWPMLRKYASVIYKDGDIKRDPWFSNNILISRLSDIILLRAEALFKLGDEAGARTLVNKIRQRAGVAPTNPSLSGDDLFTFIVYERVRELYAEGQTYWDLCRTKKLGDFNDKFSGAFTQGNANYGRTYWPINRNIFKDNPLMKQTPYWNGRL</sequence>
<dbReference type="PROSITE" id="PS51257">
    <property type="entry name" value="PROKAR_LIPOPROTEIN"/>
    <property type="match status" value="1"/>
</dbReference>
<dbReference type="Gene3D" id="1.25.40.390">
    <property type="match status" value="1"/>
</dbReference>
<feature type="domain" description="SusD-like N-terminal" evidence="7">
    <location>
        <begin position="105"/>
        <end position="231"/>
    </location>
</feature>
<evidence type="ECO:0000256" key="3">
    <source>
        <dbReference type="ARBA" id="ARBA00022729"/>
    </source>
</evidence>
<dbReference type="CDD" id="cd08977">
    <property type="entry name" value="SusD"/>
    <property type="match status" value="1"/>
</dbReference>
<dbReference type="AlphaFoldDB" id="A0A365Y044"/>
<dbReference type="GO" id="GO:0009279">
    <property type="term" value="C:cell outer membrane"/>
    <property type="evidence" value="ECO:0007669"/>
    <property type="project" value="UniProtKB-SubCell"/>
</dbReference>
<keyword evidence="3" id="KW-0732">Signal</keyword>
<keyword evidence="9" id="KW-1185">Reference proteome</keyword>
<dbReference type="Pfam" id="PF07980">
    <property type="entry name" value="SusD_RagB"/>
    <property type="match status" value="1"/>
</dbReference>
<evidence type="ECO:0000313" key="8">
    <source>
        <dbReference type="EMBL" id="RBL91621.1"/>
    </source>
</evidence>
<gene>
    <name evidence="8" type="ORF">DF182_03120</name>
</gene>
<evidence type="ECO:0008006" key="10">
    <source>
        <dbReference type="Google" id="ProtNLM"/>
    </source>
</evidence>
<evidence type="ECO:0000313" key="9">
    <source>
        <dbReference type="Proteomes" id="UP000253410"/>
    </source>
</evidence>
<protein>
    <recommendedName>
        <fullName evidence="10">RagB/SusD family nutrient uptake outer membrane protein</fullName>
    </recommendedName>
</protein>
<keyword evidence="4" id="KW-0472">Membrane</keyword>
<dbReference type="EMBL" id="QFFJ01000001">
    <property type="protein sequence ID" value="RBL91621.1"/>
    <property type="molecule type" value="Genomic_DNA"/>
</dbReference>
<organism evidence="8 9">
    <name type="scientific">Chitinophaga flava</name>
    <dbReference type="NCBI Taxonomy" id="2259036"/>
    <lineage>
        <taxon>Bacteria</taxon>
        <taxon>Pseudomonadati</taxon>
        <taxon>Bacteroidota</taxon>
        <taxon>Chitinophagia</taxon>
        <taxon>Chitinophagales</taxon>
        <taxon>Chitinophagaceae</taxon>
        <taxon>Chitinophaga</taxon>
    </lineage>
</organism>
<dbReference type="InterPro" id="IPR033985">
    <property type="entry name" value="SusD-like_N"/>
</dbReference>
<dbReference type="OrthoDB" id="926893at2"/>
<accession>A0A365Y044</accession>
<reference evidence="8 9" key="1">
    <citation type="submission" date="2018-05" db="EMBL/GenBank/DDBJ databases">
        <title>Chitinophaga sp. K3CV102501T nov., isolated from isolated from a monsoon evergreen broad-leaved forest soil.</title>
        <authorList>
            <person name="Lv Y."/>
        </authorList>
    </citation>
    <scope>NUCLEOTIDE SEQUENCE [LARGE SCALE GENOMIC DNA]</scope>
    <source>
        <strain evidence="8 9">GDMCC 1.1325</strain>
    </source>
</reference>
<comment type="subcellular location">
    <subcellularLocation>
        <location evidence="1">Cell outer membrane</location>
    </subcellularLocation>
</comment>
<dbReference type="InterPro" id="IPR011990">
    <property type="entry name" value="TPR-like_helical_dom_sf"/>
</dbReference>
<name>A0A365Y044_9BACT</name>
<comment type="similarity">
    <text evidence="2">Belongs to the SusD family.</text>
</comment>
<comment type="caution">
    <text evidence="8">The sequence shown here is derived from an EMBL/GenBank/DDBJ whole genome shotgun (WGS) entry which is preliminary data.</text>
</comment>
<evidence type="ECO:0000259" key="6">
    <source>
        <dbReference type="Pfam" id="PF07980"/>
    </source>
</evidence>
<keyword evidence="5" id="KW-0998">Cell outer membrane</keyword>
<evidence type="ECO:0000256" key="2">
    <source>
        <dbReference type="ARBA" id="ARBA00006275"/>
    </source>
</evidence>
<dbReference type="Proteomes" id="UP000253410">
    <property type="component" value="Unassembled WGS sequence"/>
</dbReference>
<feature type="domain" description="RagB/SusD" evidence="6">
    <location>
        <begin position="351"/>
        <end position="497"/>
    </location>
</feature>
<evidence type="ECO:0000256" key="4">
    <source>
        <dbReference type="ARBA" id="ARBA00023136"/>
    </source>
</evidence>
<evidence type="ECO:0000256" key="5">
    <source>
        <dbReference type="ARBA" id="ARBA00023237"/>
    </source>
</evidence>
<proteinExistence type="inferred from homology"/>
<evidence type="ECO:0000259" key="7">
    <source>
        <dbReference type="Pfam" id="PF14322"/>
    </source>
</evidence>
<dbReference type="Pfam" id="PF14322">
    <property type="entry name" value="SusD-like_3"/>
    <property type="match status" value="1"/>
</dbReference>
<dbReference type="InterPro" id="IPR012944">
    <property type="entry name" value="SusD_RagB_dom"/>
</dbReference>
<dbReference type="SUPFAM" id="SSF48452">
    <property type="entry name" value="TPR-like"/>
    <property type="match status" value="1"/>
</dbReference>